<dbReference type="PANTHER" id="PTHR31983:SF0">
    <property type="entry name" value="GLUCAN ENDO-1,3-BETA-D-GLUCOSIDASE 2"/>
    <property type="match status" value="1"/>
</dbReference>
<dbReference type="OMA" id="MSACKHE"/>
<comment type="similarity">
    <text evidence="2">Belongs to the glycosyl hydrolase 81 family.</text>
</comment>
<keyword evidence="8" id="KW-0624">Polysaccharide degradation</keyword>
<proteinExistence type="inferred from homology"/>
<dbReference type="InterPro" id="IPR040720">
    <property type="entry name" value="GH81_C"/>
</dbReference>
<feature type="domain" description="Glycosyl hydrolase family 81 N-terminal" evidence="10">
    <location>
        <begin position="157"/>
        <end position="291"/>
    </location>
</feature>
<gene>
    <name evidence="12" type="ORF">Vbra_2841</name>
</gene>
<dbReference type="EC" id="3.2.1.39" evidence="3"/>
<dbReference type="GO" id="GO:0042973">
    <property type="term" value="F:glucan endo-1,3-beta-D-glucosidase activity"/>
    <property type="evidence" value="ECO:0007669"/>
    <property type="project" value="UniProtKB-EC"/>
</dbReference>
<sequence>MPRRSAAVAAAETWDYDSQQKDFLSKLYAQSQDGPSARRLALLAVWRKRRWFVVVWLACVAVLMWRLVVYILGALYAVDEPFVPRNVTDVEFEPSRVGFFAIPRWELPGVGGPAAPDLWSGAFFRNASSPQGRRLSAFDDQAADTSNTSVPLPPAPAHPLPTNKWWSNLIMPPGHGDKHGVNQAPYLVRVVADVHRIGLHVHAPYSVTYQGGDGDFVNTVEAYSTPFGPDAMGWFVGISIPVRSAYRHLVEDFDELSVTKVFHYADRVSKRGRFKTLRSWLVRGSPFMTLEWPQDHFEARPVYRNRNANLPNTILWFGTPGEQYNCTEDTFANQTPVESDLFYIQLMDGSEWGFVFSAPVVLRCHYDSRSRHSLLKSDYPLAEGTIVRVGLMSACKHEHVVGQYDMDKINAMHMEGIRRLCDETRELKRSTFWSSAVWYPVGGTVEIDLKDGHADLYYRYRYRRLPSTTSSLNHPKAIVLLHALHRWMLLPASRRPRPLPDPTSTDDDPVPPHDCIDTVHGEQCAWEAEPVPVESASHSHEVVVAFRRLPYSQVSWHGPAPIPKQWALLIREQLIRDVRDKNIIPPQRVMRGRVDPIEFGQVMYKFGRMALIADALGKSSKRELNYATNYARDGLERWLNFTGGNKFMYDTHWGGLVPCGCDVFEGKCYNKGPMHWETGGCPALQMADVDSGMGFYSSHIIAFGYLIFLAAVTARFSPNFLTRRIQIRVSNGVYLSASYHDIVWTWIRNVATPGHIIGQHTYSNATLQGHLSGHFAPHRHKDWWYLNSWTSGMMPDGRGPRTDSASEIAFAYHAIGLYALAVGDKDLHTWASFLTGTEILFANAFMHINSASETYPVSVRRMMRHVGAFYDMEASYSPAYSTSPNAAHGTQLLPLSPLSFEALEPKWMLWAWDRFEGACKGRDCVDSGWVSALAAAHVYVRAADMKTSLKKFQAIDCFRERYPACRTLSRSIMYWWGAMVEAVDGALGVSGPSPQYAYNFTVF</sequence>
<evidence type="ECO:0000256" key="8">
    <source>
        <dbReference type="ARBA" id="ARBA00023326"/>
    </source>
</evidence>
<dbReference type="Proteomes" id="UP000041254">
    <property type="component" value="Unassembled WGS sequence"/>
</dbReference>
<feature type="transmembrane region" description="Helical" evidence="9">
    <location>
        <begin position="51"/>
        <end position="78"/>
    </location>
</feature>
<feature type="domain" description="Glycosyl hydrolase family 81 C-terminal" evidence="11">
    <location>
        <begin position="600"/>
        <end position="954"/>
    </location>
</feature>
<dbReference type="OrthoDB" id="328639at2759"/>
<evidence type="ECO:0000256" key="4">
    <source>
        <dbReference type="ARBA" id="ARBA00022801"/>
    </source>
</evidence>
<accession>A0A0G4ENH2</accession>
<dbReference type="PROSITE" id="PS52008">
    <property type="entry name" value="GH81"/>
    <property type="match status" value="1"/>
</dbReference>
<dbReference type="InParanoid" id="A0A0G4ENH2"/>
<organism evidence="12 13">
    <name type="scientific">Vitrella brassicaformis (strain CCMP3155)</name>
    <dbReference type="NCBI Taxonomy" id="1169540"/>
    <lineage>
        <taxon>Eukaryota</taxon>
        <taxon>Sar</taxon>
        <taxon>Alveolata</taxon>
        <taxon>Colpodellida</taxon>
        <taxon>Vitrellaceae</taxon>
        <taxon>Vitrella</taxon>
    </lineage>
</organism>
<name>A0A0G4ENH2_VITBC</name>
<evidence type="ECO:0000256" key="9">
    <source>
        <dbReference type="SAM" id="Phobius"/>
    </source>
</evidence>
<dbReference type="Pfam" id="PF03639">
    <property type="entry name" value="Glyco_hydro_81"/>
    <property type="match status" value="1"/>
</dbReference>
<dbReference type="EMBL" id="CDMY01000275">
    <property type="protein sequence ID" value="CEL99133.1"/>
    <property type="molecule type" value="Genomic_DNA"/>
</dbReference>
<dbReference type="Gene3D" id="2.70.98.30">
    <property type="entry name" value="Golgi alpha-mannosidase II, domain 4"/>
    <property type="match status" value="1"/>
</dbReference>
<evidence type="ECO:0000259" key="11">
    <source>
        <dbReference type="Pfam" id="PF17652"/>
    </source>
</evidence>
<keyword evidence="4" id="KW-0378">Hydrolase</keyword>
<evidence type="ECO:0000256" key="7">
    <source>
        <dbReference type="ARBA" id="ARBA00023316"/>
    </source>
</evidence>
<dbReference type="GO" id="GO:0052861">
    <property type="term" value="F:endo-1,3(4)-beta-glucanase activity"/>
    <property type="evidence" value="ECO:0007669"/>
    <property type="project" value="InterPro"/>
</dbReference>
<keyword evidence="7" id="KW-0961">Cell wall biogenesis/degradation</keyword>
<comment type="catalytic activity">
    <reaction evidence="1">
        <text>Hydrolysis of (1-&gt;3)-beta-D-glucosidic linkages in (1-&gt;3)-beta-D-glucans.</text>
        <dbReference type="EC" id="3.2.1.39"/>
    </reaction>
</comment>
<evidence type="ECO:0000256" key="5">
    <source>
        <dbReference type="ARBA" id="ARBA00023277"/>
    </source>
</evidence>
<dbReference type="Pfam" id="PF17652">
    <property type="entry name" value="Glyco_hydro81C"/>
    <property type="match status" value="1"/>
</dbReference>
<evidence type="ECO:0000256" key="3">
    <source>
        <dbReference type="ARBA" id="ARBA00012780"/>
    </source>
</evidence>
<protein>
    <recommendedName>
        <fullName evidence="3">glucan endo-1,3-beta-D-glucosidase</fullName>
        <ecNumber evidence="3">3.2.1.39</ecNumber>
    </recommendedName>
</protein>
<dbReference type="InterPro" id="IPR040451">
    <property type="entry name" value="GH81_N"/>
</dbReference>
<keyword evidence="13" id="KW-1185">Reference proteome</keyword>
<evidence type="ECO:0000313" key="13">
    <source>
        <dbReference type="Proteomes" id="UP000041254"/>
    </source>
</evidence>
<dbReference type="PANTHER" id="PTHR31983">
    <property type="entry name" value="ENDO-1,3(4)-BETA-GLUCANASE 1"/>
    <property type="match status" value="1"/>
</dbReference>
<dbReference type="GO" id="GO:0071555">
    <property type="term" value="P:cell wall organization"/>
    <property type="evidence" value="ECO:0007669"/>
    <property type="project" value="UniProtKB-KW"/>
</dbReference>
<evidence type="ECO:0000313" key="12">
    <source>
        <dbReference type="EMBL" id="CEL99133.1"/>
    </source>
</evidence>
<keyword evidence="9" id="KW-0812">Transmembrane</keyword>
<dbReference type="GO" id="GO:0000272">
    <property type="term" value="P:polysaccharide catabolic process"/>
    <property type="evidence" value="ECO:0007669"/>
    <property type="project" value="UniProtKB-KW"/>
</dbReference>
<reference evidence="12 13" key="1">
    <citation type="submission" date="2014-11" db="EMBL/GenBank/DDBJ databases">
        <authorList>
            <person name="Zhu J."/>
            <person name="Qi W."/>
            <person name="Song R."/>
        </authorList>
    </citation>
    <scope>NUCLEOTIDE SEQUENCE [LARGE SCALE GENOMIC DNA]</scope>
</reference>
<keyword evidence="5" id="KW-0119">Carbohydrate metabolism</keyword>
<evidence type="ECO:0000256" key="6">
    <source>
        <dbReference type="ARBA" id="ARBA00023295"/>
    </source>
</evidence>
<keyword evidence="9" id="KW-0472">Membrane</keyword>
<evidence type="ECO:0000256" key="1">
    <source>
        <dbReference type="ARBA" id="ARBA00000382"/>
    </source>
</evidence>
<dbReference type="VEuPathDB" id="CryptoDB:Vbra_2841"/>
<dbReference type="AlphaFoldDB" id="A0A0G4ENH2"/>
<dbReference type="InterPro" id="IPR005200">
    <property type="entry name" value="Endo-beta-glucanase"/>
</dbReference>
<keyword evidence="6" id="KW-0326">Glycosidase</keyword>
<keyword evidence="9" id="KW-1133">Transmembrane helix</keyword>
<evidence type="ECO:0000256" key="2">
    <source>
        <dbReference type="ARBA" id="ARBA00010730"/>
    </source>
</evidence>
<evidence type="ECO:0000259" key="10">
    <source>
        <dbReference type="Pfam" id="PF03639"/>
    </source>
</evidence>